<evidence type="ECO:0000256" key="2">
    <source>
        <dbReference type="ARBA" id="ARBA00009077"/>
    </source>
</evidence>
<dbReference type="CDD" id="cd00614">
    <property type="entry name" value="CGS_like"/>
    <property type="match status" value="1"/>
</dbReference>
<dbReference type="GO" id="GO:0003962">
    <property type="term" value="F:cystathionine gamma-synthase activity"/>
    <property type="evidence" value="ECO:0007669"/>
    <property type="project" value="UniProtKB-EC"/>
</dbReference>
<evidence type="ECO:0000256" key="3">
    <source>
        <dbReference type="ARBA" id="ARBA00022898"/>
    </source>
</evidence>
<comment type="caution">
    <text evidence="7">The sequence shown here is derived from an EMBL/GenBank/DDBJ whole genome shotgun (WGS) entry which is preliminary data.</text>
</comment>
<dbReference type="Proteomes" id="UP001519305">
    <property type="component" value="Unassembled WGS sequence"/>
</dbReference>
<dbReference type="InterPro" id="IPR000277">
    <property type="entry name" value="Cys/Met-Metab_PyrdxlP-dep_enz"/>
</dbReference>
<dbReference type="Gene3D" id="3.90.1150.10">
    <property type="entry name" value="Aspartate Aminotransferase, domain 1"/>
    <property type="match status" value="1"/>
</dbReference>
<keyword evidence="4" id="KW-0486">Methionine biosynthesis</keyword>
<feature type="region of interest" description="Disordered" evidence="6">
    <location>
        <begin position="1"/>
        <end position="38"/>
    </location>
</feature>
<dbReference type="PANTHER" id="PTHR11808:SF15">
    <property type="entry name" value="CYSTATHIONINE GAMMA-LYASE"/>
    <property type="match status" value="1"/>
</dbReference>
<evidence type="ECO:0000256" key="5">
    <source>
        <dbReference type="RuleBase" id="RU362118"/>
    </source>
</evidence>
<dbReference type="PIRSF" id="PIRSF001434">
    <property type="entry name" value="CGS"/>
    <property type="match status" value="1"/>
</dbReference>
<dbReference type="Gene3D" id="3.40.640.10">
    <property type="entry name" value="Type I PLP-dependent aspartate aminotransferase-like (Major domain)"/>
    <property type="match status" value="1"/>
</dbReference>
<dbReference type="InterPro" id="IPR015421">
    <property type="entry name" value="PyrdxlP-dep_Trfase_major"/>
</dbReference>
<dbReference type="EMBL" id="JAGINY010000001">
    <property type="protein sequence ID" value="MBP2331336.1"/>
    <property type="molecule type" value="Genomic_DNA"/>
</dbReference>
<accession>A0ABS4U3X0</accession>
<dbReference type="EC" id="2.5.1.48" evidence="7"/>
<organism evidence="7 8">
    <name type="scientific">Corynebacterium freneyi</name>
    <dbReference type="NCBI Taxonomy" id="134034"/>
    <lineage>
        <taxon>Bacteria</taxon>
        <taxon>Bacillati</taxon>
        <taxon>Actinomycetota</taxon>
        <taxon>Actinomycetes</taxon>
        <taxon>Mycobacteriales</taxon>
        <taxon>Corynebacteriaceae</taxon>
        <taxon>Corynebacterium</taxon>
    </lineage>
</organism>
<evidence type="ECO:0000256" key="1">
    <source>
        <dbReference type="ARBA" id="ARBA00001933"/>
    </source>
</evidence>
<keyword evidence="8" id="KW-1185">Reference proteome</keyword>
<comment type="similarity">
    <text evidence="2 5">Belongs to the trans-sulfuration enzymes family.</text>
</comment>
<keyword evidence="3 5" id="KW-0663">Pyridoxal phosphate</keyword>
<dbReference type="InterPro" id="IPR015422">
    <property type="entry name" value="PyrdxlP-dep_Trfase_small"/>
</dbReference>
<dbReference type="Pfam" id="PF01053">
    <property type="entry name" value="Cys_Met_Meta_PP"/>
    <property type="match status" value="1"/>
</dbReference>
<dbReference type="NCBIfam" id="NF005871">
    <property type="entry name" value="PRK07811.1"/>
    <property type="match status" value="1"/>
</dbReference>
<evidence type="ECO:0000313" key="7">
    <source>
        <dbReference type="EMBL" id="MBP2331336.1"/>
    </source>
</evidence>
<sequence length="432" mass="45812">MPVTRPSAACTDYEQEKIAMSQADADQSHAPKDGADYDSTHEVAHPERAFDTAAVRAGYHPDSLYGPVNVPIYASSTFAQDGINVLRGGFEYTRVANPTSAALEAAIAELEGARYGRVFASGMAATDILLRAYLRPGAHIVIPNDAYGGTYRLVDTMFGDWGVEYSVADLGSVESVRAAIRPNTKIVWIETPTNPLLTVGDIAGIAAAVKEANAELGADAKLIVDNTFASPYLQRPLELGADAVLHSTTKYIGGHSDVIGGAVVTNDAALDEELDFLRGGIGATPSAFDAFLTARGLKTLGLRMDRHCDNAEKVAAFLESRPEISQVLYPGLESHPNHEVAKSQMKRFGGMVSARLAGGAEAAAKLCESTREFLLAESLGGVESLIEVPAGMTHQSTEGTQLEIPADLVRLSVGIEDVDDLIADLAQALDRL</sequence>
<proteinExistence type="inferred from homology"/>
<evidence type="ECO:0000313" key="8">
    <source>
        <dbReference type="Proteomes" id="UP001519305"/>
    </source>
</evidence>
<evidence type="ECO:0000256" key="4">
    <source>
        <dbReference type="ARBA" id="ARBA00023167"/>
    </source>
</evidence>
<evidence type="ECO:0000256" key="6">
    <source>
        <dbReference type="SAM" id="MobiDB-lite"/>
    </source>
</evidence>
<keyword evidence="7" id="KW-0808">Transferase</keyword>
<gene>
    <name evidence="7" type="ORF">JOF33_000035</name>
</gene>
<name>A0ABS4U3X0_9CORY</name>
<protein>
    <submittedName>
        <fullName evidence="7">Cystathionine gamma-synthase</fullName>
        <ecNumber evidence="7">2.5.1.48</ecNumber>
    </submittedName>
</protein>
<reference evidence="7 8" key="1">
    <citation type="submission" date="2021-03" db="EMBL/GenBank/DDBJ databases">
        <title>Sequencing the genomes of 1000 actinobacteria strains.</title>
        <authorList>
            <person name="Klenk H.-P."/>
        </authorList>
    </citation>
    <scope>NUCLEOTIDE SEQUENCE [LARGE SCALE GENOMIC DNA]</scope>
    <source>
        <strain evidence="7 8">DSM 44506</strain>
    </source>
</reference>
<dbReference type="InterPro" id="IPR015424">
    <property type="entry name" value="PyrdxlP-dep_Trfase"/>
</dbReference>
<keyword evidence="4" id="KW-0028">Amino-acid biosynthesis</keyword>
<comment type="cofactor">
    <cofactor evidence="1 5">
        <name>pyridoxal 5'-phosphate</name>
        <dbReference type="ChEBI" id="CHEBI:597326"/>
    </cofactor>
</comment>
<feature type="compositionally biased region" description="Basic and acidic residues" evidence="6">
    <location>
        <begin position="26"/>
        <end position="38"/>
    </location>
</feature>
<dbReference type="RefSeq" id="WP_246580152.1">
    <property type="nucleotide sequence ID" value="NZ_CP047357.1"/>
</dbReference>
<dbReference type="SUPFAM" id="SSF53383">
    <property type="entry name" value="PLP-dependent transferases"/>
    <property type="match status" value="1"/>
</dbReference>
<dbReference type="PANTHER" id="PTHR11808">
    <property type="entry name" value="TRANS-SULFURATION ENZYME FAMILY MEMBER"/>
    <property type="match status" value="1"/>
</dbReference>